<dbReference type="Proteomes" id="UP001303473">
    <property type="component" value="Unassembled WGS sequence"/>
</dbReference>
<name>A0AAN6S2Y7_9PEZI</name>
<feature type="region of interest" description="Disordered" evidence="1">
    <location>
        <begin position="1"/>
        <end position="31"/>
    </location>
</feature>
<evidence type="ECO:0000313" key="3">
    <source>
        <dbReference type="Proteomes" id="UP001303473"/>
    </source>
</evidence>
<keyword evidence="3" id="KW-1185">Reference proteome</keyword>
<feature type="compositionally biased region" description="Basic and acidic residues" evidence="1">
    <location>
        <begin position="280"/>
        <end position="302"/>
    </location>
</feature>
<feature type="region of interest" description="Disordered" evidence="1">
    <location>
        <begin position="273"/>
        <end position="336"/>
    </location>
</feature>
<dbReference type="EMBL" id="MU853826">
    <property type="protein sequence ID" value="KAK3938614.1"/>
    <property type="molecule type" value="Genomic_DNA"/>
</dbReference>
<feature type="region of interest" description="Disordered" evidence="1">
    <location>
        <begin position="201"/>
        <end position="230"/>
    </location>
</feature>
<feature type="compositionally biased region" description="Basic residues" evidence="1">
    <location>
        <begin position="303"/>
        <end position="312"/>
    </location>
</feature>
<comment type="caution">
    <text evidence="2">The sequence shown here is derived from an EMBL/GenBank/DDBJ whole genome shotgun (WGS) entry which is preliminary data.</text>
</comment>
<feature type="compositionally biased region" description="Pro residues" evidence="1">
    <location>
        <begin position="17"/>
        <end position="27"/>
    </location>
</feature>
<proteinExistence type="predicted"/>
<evidence type="ECO:0000256" key="1">
    <source>
        <dbReference type="SAM" id="MobiDB-lite"/>
    </source>
</evidence>
<evidence type="ECO:0000313" key="2">
    <source>
        <dbReference type="EMBL" id="KAK3938614.1"/>
    </source>
</evidence>
<gene>
    <name evidence="2" type="ORF">QBC46DRAFT_317446</name>
</gene>
<dbReference type="AlphaFoldDB" id="A0AAN6S2Y7"/>
<accession>A0AAN6S2Y7</accession>
<protein>
    <submittedName>
        <fullName evidence="2">Uncharacterized protein</fullName>
    </submittedName>
</protein>
<reference evidence="3" key="1">
    <citation type="journal article" date="2023" name="Mol. Phylogenet. Evol.">
        <title>Genome-scale phylogeny and comparative genomics of the fungal order Sordariales.</title>
        <authorList>
            <person name="Hensen N."/>
            <person name="Bonometti L."/>
            <person name="Westerberg I."/>
            <person name="Brannstrom I.O."/>
            <person name="Guillou S."/>
            <person name="Cros-Aarteil S."/>
            <person name="Calhoun S."/>
            <person name="Haridas S."/>
            <person name="Kuo A."/>
            <person name="Mondo S."/>
            <person name="Pangilinan J."/>
            <person name="Riley R."/>
            <person name="LaButti K."/>
            <person name="Andreopoulos B."/>
            <person name="Lipzen A."/>
            <person name="Chen C."/>
            <person name="Yan M."/>
            <person name="Daum C."/>
            <person name="Ng V."/>
            <person name="Clum A."/>
            <person name="Steindorff A."/>
            <person name="Ohm R.A."/>
            <person name="Martin F."/>
            <person name="Silar P."/>
            <person name="Natvig D.O."/>
            <person name="Lalanne C."/>
            <person name="Gautier V."/>
            <person name="Ament-Velasquez S.L."/>
            <person name="Kruys A."/>
            <person name="Hutchinson M.I."/>
            <person name="Powell A.J."/>
            <person name="Barry K."/>
            <person name="Miller A.N."/>
            <person name="Grigoriev I.V."/>
            <person name="Debuchy R."/>
            <person name="Gladieux P."/>
            <person name="Hiltunen Thoren M."/>
            <person name="Johannesson H."/>
        </authorList>
    </citation>
    <scope>NUCLEOTIDE SEQUENCE [LARGE SCALE GENOMIC DNA]</scope>
    <source>
        <strain evidence="3">CBS 340.73</strain>
    </source>
</reference>
<sequence>MSDTTTPEERRSEPAAGPAPPPPPPPAGGVAALSLEELGSSPPQISRNLYRKASQHNDQLSKAERLLLLSRRDLLGKALAYPDSLTEAQRDAVLTRPPPDVLAANIRHVTGLSTVAEVVHAFWSPTGGGGDRTAELSYAALRCITLDWWTPESEDRYRVEQPPSWADGPAHEAAVVLLLSARPEEAAFEAAVTKAFCDPSSLERMLPSDDASPDRDDEEGNERRRRSAEQALEVARLREELRAQLEEELRTPATGDDLAAAMRELRERMRVEVAQDAEEDARRHDVEAAERKRQMEELAEEKRRKRRRKAARKGGDGDDDDSDEGYVLSALVLNEG</sequence>
<organism evidence="2 3">
    <name type="scientific">Diplogelasinospora grovesii</name>
    <dbReference type="NCBI Taxonomy" id="303347"/>
    <lineage>
        <taxon>Eukaryota</taxon>
        <taxon>Fungi</taxon>
        <taxon>Dikarya</taxon>
        <taxon>Ascomycota</taxon>
        <taxon>Pezizomycotina</taxon>
        <taxon>Sordariomycetes</taxon>
        <taxon>Sordariomycetidae</taxon>
        <taxon>Sordariales</taxon>
        <taxon>Diplogelasinosporaceae</taxon>
        <taxon>Diplogelasinospora</taxon>
    </lineage>
</organism>